<organism evidence="2">
    <name type="scientific">Alexandrium monilatum</name>
    <dbReference type="NCBI Taxonomy" id="311494"/>
    <lineage>
        <taxon>Eukaryota</taxon>
        <taxon>Sar</taxon>
        <taxon>Alveolata</taxon>
        <taxon>Dinophyceae</taxon>
        <taxon>Gonyaulacales</taxon>
        <taxon>Pyrocystaceae</taxon>
        <taxon>Alexandrium</taxon>
    </lineage>
</organism>
<gene>
    <name evidence="2" type="ORF">AMON00008_LOCUS1017</name>
</gene>
<protein>
    <recommendedName>
        <fullName evidence="1">Band 7 domain-containing protein</fullName>
    </recommendedName>
</protein>
<dbReference type="Pfam" id="PF01145">
    <property type="entry name" value="Band_7"/>
    <property type="match status" value="1"/>
</dbReference>
<reference evidence="2" key="1">
    <citation type="submission" date="2021-01" db="EMBL/GenBank/DDBJ databases">
        <authorList>
            <person name="Corre E."/>
            <person name="Pelletier E."/>
            <person name="Niang G."/>
            <person name="Scheremetjew M."/>
            <person name="Finn R."/>
            <person name="Kale V."/>
            <person name="Holt S."/>
            <person name="Cochrane G."/>
            <person name="Meng A."/>
            <person name="Brown T."/>
            <person name="Cohen L."/>
        </authorList>
    </citation>
    <scope>NUCLEOTIDE SEQUENCE</scope>
    <source>
        <strain evidence="2">CCMP3105</strain>
    </source>
</reference>
<dbReference type="EMBL" id="HBNR01001439">
    <property type="protein sequence ID" value="CAE4561398.1"/>
    <property type="molecule type" value="Transcribed_RNA"/>
</dbReference>
<dbReference type="InterPro" id="IPR001107">
    <property type="entry name" value="Band_7"/>
</dbReference>
<accession>A0A7S4PSM1</accession>
<evidence type="ECO:0000259" key="1">
    <source>
        <dbReference type="Pfam" id="PF01145"/>
    </source>
</evidence>
<evidence type="ECO:0000313" key="2">
    <source>
        <dbReference type="EMBL" id="CAE4561398.1"/>
    </source>
</evidence>
<dbReference type="AlphaFoldDB" id="A0A7S4PSM1"/>
<name>A0A7S4PSM1_9DINO</name>
<proteinExistence type="predicted"/>
<sequence>MAQAARPWGRALSPDARARRAARGDWLCGGGGRRPYELPQMSSRAARIAAWFKKTENLKNLARMVGGVSFFSLALLSMKRVAPGHVGLIEDRAGNLRPYVYDDGQLVLAIPIWQRCINIRLIPVKKRFIKEFKTKDGRDVEVRLLCRLQPKVHWVPEIYYKFGKDYGRGFLEKEATVDISEVVKNHTFEELVRGSEDAVDAIAEEISDRLYDACAFHKIKVAKEETTIVFLDPEADVE</sequence>
<feature type="domain" description="Band 7" evidence="1">
    <location>
        <begin position="80"/>
        <end position="221"/>
    </location>
</feature>